<feature type="domain" description="Pyridine nucleotide-disulphide oxidoreductase dimerisation" evidence="11">
    <location>
        <begin position="603"/>
        <end position="711"/>
    </location>
</feature>
<comment type="similarity">
    <text evidence="2 9">Belongs to the class-I pyridine nucleotide-disulfide oxidoreductase family.</text>
</comment>
<keyword evidence="8 9" id="KW-0676">Redox-active center</keyword>
<feature type="domain" description="FAD/NAD(P)-binding" evidence="12">
    <location>
        <begin position="258"/>
        <end position="581"/>
    </location>
</feature>
<dbReference type="GO" id="GO:0050660">
    <property type="term" value="F:flavin adenine dinucleotide binding"/>
    <property type="evidence" value="ECO:0007669"/>
    <property type="project" value="TreeGrafter"/>
</dbReference>
<dbReference type="GO" id="GO:0004497">
    <property type="term" value="F:monooxygenase activity"/>
    <property type="evidence" value="ECO:0007669"/>
    <property type="project" value="UniProtKB-KW"/>
</dbReference>
<dbReference type="PANTHER" id="PTHR43014:SF2">
    <property type="entry name" value="MERCURIC REDUCTASE"/>
    <property type="match status" value="1"/>
</dbReference>
<keyword evidence="6 9" id="KW-0560">Oxidoreductase</keyword>
<keyword evidence="15" id="KW-1185">Reference proteome</keyword>
<feature type="transmembrane region" description="Helical" evidence="10">
    <location>
        <begin position="67"/>
        <end position="86"/>
    </location>
</feature>
<dbReference type="SUPFAM" id="SSF55424">
    <property type="entry name" value="FAD/NAD-linked reductases, dimerisation (C-terminal) domain"/>
    <property type="match status" value="1"/>
</dbReference>
<evidence type="ECO:0000256" key="4">
    <source>
        <dbReference type="ARBA" id="ARBA00022827"/>
    </source>
</evidence>
<evidence type="ECO:0000256" key="1">
    <source>
        <dbReference type="ARBA" id="ARBA00001974"/>
    </source>
</evidence>
<dbReference type="PRINTS" id="PR00368">
    <property type="entry name" value="FADPNR"/>
</dbReference>
<dbReference type="Pfam" id="PF07992">
    <property type="entry name" value="Pyr_redox_2"/>
    <property type="match status" value="1"/>
</dbReference>
<evidence type="ECO:0000256" key="10">
    <source>
        <dbReference type="SAM" id="Phobius"/>
    </source>
</evidence>
<comment type="cofactor">
    <cofactor evidence="1">
        <name>FAD</name>
        <dbReference type="ChEBI" id="CHEBI:57692"/>
    </cofactor>
</comment>
<evidence type="ECO:0000256" key="2">
    <source>
        <dbReference type="ARBA" id="ARBA00007532"/>
    </source>
</evidence>
<evidence type="ECO:0000256" key="9">
    <source>
        <dbReference type="RuleBase" id="RU003691"/>
    </source>
</evidence>
<feature type="transmembrane region" description="Helical" evidence="10">
    <location>
        <begin position="98"/>
        <end position="128"/>
    </location>
</feature>
<dbReference type="InterPro" id="IPR004099">
    <property type="entry name" value="Pyr_nucl-diS_OxRdtase_dimer"/>
</dbReference>
<feature type="transmembrane region" description="Helical" evidence="10">
    <location>
        <begin position="152"/>
        <end position="173"/>
    </location>
</feature>
<name>A0A844Z813_9SPHN</name>
<sequence>MAFSVPAALRRKPCCRDRDHRVKKLLLFALIVCAIVAFFAFGGAQYLSLDFLKEQREAFDAIYAERPAFVIAAFFGIYVATTALSLPGAAILTLAAGYLFGLVVGTIIVSFASTIGATLAFLSARFILRDWVKSRFSERLQTIDRGVERDGALYLFSLRLVPVFPFFVVNLLMGLTGIKVWTFFWASQLGMLLGTIVYVNAGTQLADIDALSEIVTPSLILSFLALAALPWVGKAILAFMKRRKVYAGFTRPKRFDRNLIVIGAGSAGLVAAYIAAMVKAKVTLVEANEMGGDCLNTGCVPSKALIKSAKVAAAMRHAERYGVVSHEPEIDFGQTMARVRKVIEAIEPHDSVDRFEGLGVDVVKGYATIVDPWTVEIARDDGAKQRLATRSIILATGAEPTIPKIEGIESSGYLTSETMWDAFADMAEAPRRVVVMGGGPIGCEMSQALSRLGSEVTLIEAGERLLSREDDEVSASARAILEEAGVSVRTRHEVVRIDTANEEKRVVTSGPEDEFALSYDVLLVAVGRSARLKGYGLEAIGVDTGGTVVTDEFLATKFPNILAAGDVAGPYQLTHAASHQAWFATVNALFGRFKKFKADYRVVPAVTYLDPEIARVGLNEGDASAKGISFEVTRYELDDLDRAIAESETRGFVKVLTPPGKDTILGVTIIGAHAGELLAEYVLAMKHGLGLNKILSTIHSYPTMAEANKYAAGEWKKAHKPEKLLGFVERYFDWRRG</sequence>
<dbReference type="SUPFAM" id="SSF51905">
    <property type="entry name" value="FAD/NAD(P)-binding domain"/>
    <property type="match status" value="1"/>
</dbReference>
<evidence type="ECO:0000256" key="8">
    <source>
        <dbReference type="ARBA" id="ARBA00023284"/>
    </source>
</evidence>
<keyword evidence="10" id="KW-1133">Transmembrane helix</keyword>
<comment type="caution">
    <text evidence="14">The sequence shown here is derived from an EMBL/GenBank/DDBJ whole genome shotgun (WGS) entry which is preliminary data.</text>
</comment>
<protein>
    <submittedName>
        <fullName evidence="14">SidA/IucD/PvdA family monooxygenase</fullName>
    </submittedName>
</protein>
<gene>
    <name evidence="14" type="ORF">GRI38_01605</name>
</gene>
<reference evidence="14 15" key="1">
    <citation type="submission" date="2019-12" db="EMBL/GenBank/DDBJ databases">
        <title>Genomic-based taxomic classification of the family Erythrobacteraceae.</title>
        <authorList>
            <person name="Xu L."/>
        </authorList>
    </citation>
    <scope>NUCLEOTIDE SEQUENCE [LARGE SCALE GENOMIC DNA]</scope>
    <source>
        <strain evidence="14 15">MCCC 1A09962</strain>
    </source>
</reference>
<feature type="domain" description="VTT" evidence="13">
    <location>
        <begin position="90"/>
        <end position="203"/>
    </location>
</feature>
<dbReference type="EMBL" id="WTYW01000001">
    <property type="protein sequence ID" value="MXO84731.1"/>
    <property type="molecule type" value="Genomic_DNA"/>
</dbReference>
<dbReference type="PANTHER" id="PTHR43014">
    <property type="entry name" value="MERCURIC REDUCTASE"/>
    <property type="match status" value="1"/>
</dbReference>
<organism evidence="14 15">
    <name type="scientific">Parapontixanthobacter aurantiacus</name>
    <dbReference type="NCBI Taxonomy" id="1463599"/>
    <lineage>
        <taxon>Bacteria</taxon>
        <taxon>Pseudomonadati</taxon>
        <taxon>Pseudomonadota</taxon>
        <taxon>Alphaproteobacteria</taxon>
        <taxon>Sphingomonadales</taxon>
        <taxon>Erythrobacteraceae</taxon>
        <taxon>Parapontixanthobacter</taxon>
    </lineage>
</organism>
<dbReference type="PROSITE" id="PS00076">
    <property type="entry name" value="PYRIDINE_REDOX_1"/>
    <property type="match status" value="1"/>
</dbReference>
<keyword evidence="14" id="KW-0503">Monooxygenase</keyword>
<dbReference type="Gene3D" id="3.50.50.60">
    <property type="entry name" value="FAD/NAD(P)-binding domain"/>
    <property type="match status" value="2"/>
</dbReference>
<keyword evidence="10" id="KW-0472">Membrane</keyword>
<dbReference type="FunFam" id="3.30.390.30:FF:000001">
    <property type="entry name" value="Dihydrolipoyl dehydrogenase"/>
    <property type="match status" value="1"/>
</dbReference>
<evidence type="ECO:0000256" key="6">
    <source>
        <dbReference type="ARBA" id="ARBA00023002"/>
    </source>
</evidence>
<dbReference type="InterPro" id="IPR032816">
    <property type="entry name" value="VTT_dom"/>
</dbReference>
<evidence type="ECO:0000256" key="7">
    <source>
        <dbReference type="ARBA" id="ARBA00023157"/>
    </source>
</evidence>
<dbReference type="InterPro" id="IPR012999">
    <property type="entry name" value="Pyr_OxRdtase_I_AS"/>
</dbReference>
<dbReference type="InterPro" id="IPR036188">
    <property type="entry name" value="FAD/NAD-bd_sf"/>
</dbReference>
<dbReference type="PRINTS" id="PR00411">
    <property type="entry name" value="PNDRDTASEI"/>
</dbReference>
<feature type="transmembrane region" description="Helical" evidence="10">
    <location>
        <begin position="180"/>
        <end position="199"/>
    </location>
</feature>
<dbReference type="GO" id="GO:0016668">
    <property type="term" value="F:oxidoreductase activity, acting on a sulfur group of donors, NAD(P) as acceptor"/>
    <property type="evidence" value="ECO:0007669"/>
    <property type="project" value="InterPro"/>
</dbReference>
<keyword evidence="5" id="KW-0521">NADP</keyword>
<dbReference type="OrthoDB" id="4763248at2"/>
<accession>A0A844Z813</accession>
<feature type="transmembrane region" description="Helical" evidence="10">
    <location>
        <begin position="259"/>
        <end position="278"/>
    </location>
</feature>
<dbReference type="Gene3D" id="3.30.390.30">
    <property type="match status" value="1"/>
</dbReference>
<dbReference type="AlphaFoldDB" id="A0A844Z813"/>
<dbReference type="GO" id="GO:0003955">
    <property type="term" value="F:NAD(P)H dehydrogenase (quinone) activity"/>
    <property type="evidence" value="ECO:0007669"/>
    <property type="project" value="TreeGrafter"/>
</dbReference>
<dbReference type="InterPro" id="IPR023753">
    <property type="entry name" value="FAD/NAD-binding_dom"/>
</dbReference>
<evidence type="ECO:0000259" key="12">
    <source>
        <dbReference type="Pfam" id="PF07992"/>
    </source>
</evidence>
<keyword evidence="10" id="KW-0812">Transmembrane</keyword>
<feature type="transmembrane region" description="Helical" evidence="10">
    <location>
        <begin position="25"/>
        <end position="47"/>
    </location>
</feature>
<evidence type="ECO:0000256" key="5">
    <source>
        <dbReference type="ARBA" id="ARBA00022857"/>
    </source>
</evidence>
<evidence type="ECO:0000259" key="13">
    <source>
        <dbReference type="Pfam" id="PF09335"/>
    </source>
</evidence>
<evidence type="ECO:0000313" key="14">
    <source>
        <dbReference type="EMBL" id="MXO84731.1"/>
    </source>
</evidence>
<keyword evidence="7" id="KW-1015">Disulfide bond</keyword>
<dbReference type="InterPro" id="IPR016156">
    <property type="entry name" value="FAD/NAD-linked_Rdtase_dimer_sf"/>
</dbReference>
<evidence type="ECO:0000259" key="11">
    <source>
        <dbReference type="Pfam" id="PF02852"/>
    </source>
</evidence>
<dbReference type="Proteomes" id="UP000433104">
    <property type="component" value="Unassembled WGS sequence"/>
</dbReference>
<proteinExistence type="inferred from homology"/>
<keyword evidence="3 9" id="KW-0285">Flavoprotein</keyword>
<evidence type="ECO:0000313" key="15">
    <source>
        <dbReference type="Proteomes" id="UP000433104"/>
    </source>
</evidence>
<dbReference type="Pfam" id="PF02852">
    <property type="entry name" value="Pyr_redox_dim"/>
    <property type="match status" value="1"/>
</dbReference>
<keyword evidence="4 9" id="KW-0274">FAD</keyword>
<dbReference type="Pfam" id="PF09335">
    <property type="entry name" value="VTT_dom"/>
    <property type="match status" value="1"/>
</dbReference>
<feature type="transmembrane region" description="Helical" evidence="10">
    <location>
        <begin position="219"/>
        <end position="239"/>
    </location>
</feature>
<evidence type="ECO:0000256" key="3">
    <source>
        <dbReference type="ARBA" id="ARBA00022630"/>
    </source>
</evidence>